<comment type="caution">
    <text evidence="1">The sequence shown here is derived from an EMBL/GenBank/DDBJ whole genome shotgun (WGS) entry which is preliminary data.</text>
</comment>
<dbReference type="EMBL" id="JNUP01000072">
    <property type="protein sequence ID" value="KGE70771.1"/>
    <property type="molecule type" value="Genomic_DNA"/>
</dbReference>
<gene>
    <name evidence="1" type="ORF">DC28_14845</name>
</gene>
<protein>
    <submittedName>
        <fullName evidence="1">Uncharacterized protein</fullName>
    </submittedName>
</protein>
<dbReference type="PROSITE" id="PS51257">
    <property type="entry name" value="PROKAR_LIPOPROTEIN"/>
    <property type="match status" value="1"/>
</dbReference>
<reference evidence="1 2" key="1">
    <citation type="submission" date="2014-05" db="EMBL/GenBank/DDBJ databases">
        <title>De novo Genome Sequence of Spirocheata sp.</title>
        <authorList>
            <person name="Shivani Y."/>
            <person name="Subhash Y."/>
            <person name="Tushar L."/>
            <person name="Sasikala C."/>
            <person name="Ramana C.V."/>
        </authorList>
    </citation>
    <scope>NUCLEOTIDE SEQUENCE [LARGE SCALE GENOMIC DNA]</scope>
    <source>
        <strain evidence="1 2">JC230</strain>
    </source>
</reference>
<dbReference type="AlphaFoldDB" id="A0A098QT84"/>
<evidence type="ECO:0000313" key="1">
    <source>
        <dbReference type="EMBL" id="KGE70771.1"/>
    </source>
</evidence>
<sequence length="296" mass="31332">MNKQQSGTFLGAVLLCLLGILSCADQPMLEKNQGSIRVQLVPGSGSRSRAVLGPEHSSLIANGYEVFAYSQDGQGTWSVAASSTLGPEGSAILPLEAGEYQISVLAGVRRSSTAKTTLLLGSATAPAPVTVTPGQRTSVSLTLFAIDLTVSVPESAQWGDLISVQAQGSTRNTGVGMSLSGPSAYDGPRIKSTTLWDGYQNFSQPEGTPDSWSAQMEILLPNTLTEADIQFFGAAVILLPQGSLGPVLPLPDTANYTWKWPNRLDMTDDCPLVPLVYRVLPVTPPDTGLELLVQWE</sequence>
<name>A0A098QT84_9SPIO</name>
<keyword evidence="2" id="KW-1185">Reference proteome</keyword>
<proteinExistence type="predicted"/>
<evidence type="ECO:0000313" key="2">
    <source>
        <dbReference type="Proteomes" id="UP000029692"/>
    </source>
</evidence>
<accession>A0A098QT84</accession>
<organism evidence="1 2">
    <name type="scientific">Spirochaeta lutea</name>
    <dbReference type="NCBI Taxonomy" id="1480694"/>
    <lineage>
        <taxon>Bacteria</taxon>
        <taxon>Pseudomonadati</taxon>
        <taxon>Spirochaetota</taxon>
        <taxon>Spirochaetia</taxon>
        <taxon>Spirochaetales</taxon>
        <taxon>Spirochaetaceae</taxon>
        <taxon>Spirochaeta</taxon>
    </lineage>
</organism>
<dbReference type="Proteomes" id="UP000029692">
    <property type="component" value="Unassembled WGS sequence"/>
</dbReference>
<dbReference type="RefSeq" id="WP_037550229.1">
    <property type="nucleotide sequence ID" value="NZ_JNUP01000072.1"/>
</dbReference>